<dbReference type="Pfam" id="PF02148">
    <property type="entry name" value="zf-UBP"/>
    <property type="match status" value="1"/>
</dbReference>
<keyword evidence="5" id="KW-0645">Protease</keyword>
<comment type="caution">
    <text evidence="8">The sequence shown here is derived from an EMBL/GenBank/DDBJ whole genome shotgun (WGS) entry which is preliminary data.</text>
</comment>
<reference evidence="8" key="1">
    <citation type="journal article" date="2020" name="Nat. Commun.">
        <title>Large-scale genome sequencing of mycorrhizal fungi provides insights into the early evolution of symbiotic traits.</title>
        <authorList>
            <person name="Miyauchi S."/>
            <person name="Kiss E."/>
            <person name="Kuo A."/>
            <person name="Drula E."/>
            <person name="Kohler A."/>
            <person name="Sanchez-Garcia M."/>
            <person name="Morin E."/>
            <person name="Andreopoulos B."/>
            <person name="Barry K.W."/>
            <person name="Bonito G."/>
            <person name="Buee M."/>
            <person name="Carver A."/>
            <person name="Chen C."/>
            <person name="Cichocki N."/>
            <person name="Clum A."/>
            <person name="Culley D."/>
            <person name="Crous P.W."/>
            <person name="Fauchery L."/>
            <person name="Girlanda M."/>
            <person name="Hayes R.D."/>
            <person name="Keri Z."/>
            <person name="LaButti K."/>
            <person name="Lipzen A."/>
            <person name="Lombard V."/>
            <person name="Magnuson J."/>
            <person name="Maillard F."/>
            <person name="Murat C."/>
            <person name="Nolan M."/>
            <person name="Ohm R.A."/>
            <person name="Pangilinan J."/>
            <person name="Pereira M.F."/>
            <person name="Perotto S."/>
            <person name="Peter M."/>
            <person name="Pfister S."/>
            <person name="Riley R."/>
            <person name="Sitrit Y."/>
            <person name="Stielow J.B."/>
            <person name="Szollosi G."/>
            <person name="Zifcakova L."/>
            <person name="Stursova M."/>
            <person name="Spatafora J.W."/>
            <person name="Tedersoo L."/>
            <person name="Vaario L.M."/>
            <person name="Yamada A."/>
            <person name="Yan M."/>
            <person name="Wang P."/>
            <person name="Xu J."/>
            <person name="Bruns T."/>
            <person name="Baldrian P."/>
            <person name="Vilgalys R."/>
            <person name="Dunand C."/>
            <person name="Henrissat B."/>
            <person name="Grigoriev I.V."/>
            <person name="Hibbett D."/>
            <person name="Nagy L.G."/>
            <person name="Martin F.M."/>
        </authorList>
    </citation>
    <scope>NUCLEOTIDE SEQUENCE</scope>
    <source>
        <strain evidence="8">UH-Tt-Lm1</strain>
    </source>
</reference>
<dbReference type="EC" id="3.4.19.12" evidence="5"/>
<keyword evidence="5" id="KW-0833">Ubl conjugation pathway</keyword>
<keyword evidence="5" id="KW-0788">Thiol protease</keyword>
<comment type="similarity">
    <text evidence="5">Belongs to the peptidase C19 family.</text>
</comment>
<feature type="domain" description="UBP-type" evidence="7">
    <location>
        <begin position="40"/>
        <end position="136"/>
    </location>
</feature>
<dbReference type="GO" id="GO:0008270">
    <property type="term" value="F:zinc ion binding"/>
    <property type="evidence" value="ECO:0007669"/>
    <property type="project" value="UniProtKB-KW"/>
</dbReference>
<sequence length="549" mass="62048">MSDISDQSEGSERCTHIVEALEGPEKVALSGKFKTASTWYFQRTHDSIHPSKRRKVASPTCGTCSVTLPRPFVCLHCSYSGCWTRGHIRSHLRTTGHFFCADPKTGRVFCSQCDNFILNTTFEGLFSTAVLKAEEAETRFQVTKKTREAYKPWTSDEKDTTALKDAIQIPCESRRGLLNLGQTCFLNVVLQSFIHNPLLRNYFLSGKHNRATCKNTDCTCCEFDNLFSEIYSGDTVPYGPISFLATTWRASSELSGYAQRDAHEFFIAALNQIHATSRGSTNVSCNCIIHTTFLGQLHSEVKCERCGNTTSTVDPMLDISLEVEGDKDSEATLGSCLRRFTKPETLGSKEYSCSKCKQAPHQVTKQLSIRELPPVLSVQFKRFEHRTADKTAAKKIDTRVRFPAAINMAPYTTFVVSGGGKGAMKGKAKASASESFPYPGPDALYEYDLFAVICHEGQIDNGHYTNFARFRQEWYRFDDEKVTPTTLTQCLKSPAYMCFYVKKHLDYKPYMTPTYVLIRETEIVKERQREKEKELERMKEVDNDILATI</sequence>
<dbReference type="PROSITE" id="PS50235">
    <property type="entry name" value="USP_3"/>
    <property type="match status" value="1"/>
</dbReference>
<protein>
    <recommendedName>
        <fullName evidence="5">Ubiquitin carboxyl-terminal hydrolase</fullName>
        <ecNumber evidence="5">3.4.19.12</ecNumber>
    </recommendedName>
</protein>
<evidence type="ECO:0000313" key="9">
    <source>
        <dbReference type="Proteomes" id="UP000736335"/>
    </source>
</evidence>
<keyword evidence="2 4" id="KW-0863">Zinc-finger</keyword>
<reference evidence="8" key="2">
    <citation type="submission" date="2020-11" db="EMBL/GenBank/DDBJ databases">
        <authorList>
            <consortium name="DOE Joint Genome Institute"/>
            <person name="Kuo A."/>
            <person name="Miyauchi S."/>
            <person name="Kiss E."/>
            <person name="Drula E."/>
            <person name="Kohler A."/>
            <person name="Sanchez-Garcia M."/>
            <person name="Andreopoulos B."/>
            <person name="Barry K.W."/>
            <person name="Bonito G."/>
            <person name="Buee M."/>
            <person name="Carver A."/>
            <person name="Chen C."/>
            <person name="Cichocki N."/>
            <person name="Clum A."/>
            <person name="Culley D."/>
            <person name="Crous P.W."/>
            <person name="Fauchery L."/>
            <person name="Girlanda M."/>
            <person name="Hayes R."/>
            <person name="Keri Z."/>
            <person name="Labutti K."/>
            <person name="Lipzen A."/>
            <person name="Lombard V."/>
            <person name="Magnuson J."/>
            <person name="Maillard F."/>
            <person name="Morin E."/>
            <person name="Murat C."/>
            <person name="Nolan M."/>
            <person name="Ohm R."/>
            <person name="Pangilinan J."/>
            <person name="Pereira M."/>
            <person name="Perotto S."/>
            <person name="Peter M."/>
            <person name="Riley R."/>
            <person name="Sitrit Y."/>
            <person name="Stielow B."/>
            <person name="Szollosi G."/>
            <person name="Zifcakova L."/>
            <person name="Stursova M."/>
            <person name="Spatafora J.W."/>
            <person name="Tedersoo L."/>
            <person name="Vaario L.-M."/>
            <person name="Yamada A."/>
            <person name="Yan M."/>
            <person name="Wang P."/>
            <person name="Xu J."/>
            <person name="Bruns T."/>
            <person name="Baldrian P."/>
            <person name="Vilgalys R."/>
            <person name="Henrissat B."/>
            <person name="Grigoriev I.V."/>
            <person name="Hibbett D."/>
            <person name="Nagy L.G."/>
            <person name="Martin F.M."/>
        </authorList>
    </citation>
    <scope>NUCLEOTIDE SEQUENCE</scope>
    <source>
        <strain evidence="8">UH-Tt-Lm1</strain>
    </source>
</reference>
<dbReference type="EMBL" id="WIUZ02000002">
    <property type="protein sequence ID" value="KAF9790810.1"/>
    <property type="molecule type" value="Genomic_DNA"/>
</dbReference>
<dbReference type="InterPro" id="IPR028889">
    <property type="entry name" value="USP"/>
</dbReference>
<keyword evidence="9" id="KW-1185">Reference proteome</keyword>
<name>A0A9P6HN37_9AGAM</name>
<dbReference type="SUPFAM" id="SSF57850">
    <property type="entry name" value="RING/U-box"/>
    <property type="match status" value="1"/>
</dbReference>
<comment type="catalytic activity">
    <reaction evidence="5">
        <text>Thiol-dependent hydrolysis of ester, thioester, amide, peptide and isopeptide bonds formed by the C-terminal Gly of ubiquitin (a 76-residue protein attached to proteins as an intracellular targeting signal).</text>
        <dbReference type="EC" id="3.4.19.12"/>
    </reaction>
</comment>
<proteinExistence type="inferred from homology"/>
<evidence type="ECO:0000256" key="1">
    <source>
        <dbReference type="ARBA" id="ARBA00022723"/>
    </source>
</evidence>
<dbReference type="GO" id="GO:0005634">
    <property type="term" value="C:nucleus"/>
    <property type="evidence" value="ECO:0007669"/>
    <property type="project" value="TreeGrafter"/>
</dbReference>
<dbReference type="InterPro" id="IPR001394">
    <property type="entry name" value="Peptidase_C19_UCH"/>
</dbReference>
<dbReference type="OrthoDB" id="289038at2759"/>
<dbReference type="PROSITE" id="PS50271">
    <property type="entry name" value="ZF_UBP"/>
    <property type="match status" value="1"/>
</dbReference>
<dbReference type="InterPro" id="IPR001607">
    <property type="entry name" value="Znf_UBP"/>
</dbReference>
<dbReference type="GO" id="GO:0004843">
    <property type="term" value="F:cysteine-type deubiquitinase activity"/>
    <property type="evidence" value="ECO:0007669"/>
    <property type="project" value="UniProtKB-UniRule"/>
</dbReference>
<dbReference type="PANTHER" id="PTHR24006:SF937">
    <property type="entry name" value="UBIQUITIN CARBOXYL-TERMINAL HYDROLASE"/>
    <property type="match status" value="1"/>
</dbReference>
<keyword evidence="5" id="KW-0378">Hydrolase</keyword>
<dbReference type="Gene3D" id="3.90.70.10">
    <property type="entry name" value="Cysteine proteinases"/>
    <property type="match status" value="1"/>
</dbReference>
<feature type="domain" description="USP" evidence="6">
    <location>
        <begin position="175"/>
        <end position="503"/>
    </location>
</feature>
<evidence type="ECO:0000256" key="2">
    <source>
        <dbReference type="ARBA" id="ARBA00022771"/>
    </source>
</evidence>
<dbReference type="Pfam" id="PF00443">
    <property type="entry name" value="UCH"/>
    <property type="match status" value="1"/>
</dbReference>
<evidence type="ECO:0000256" key="4">
    <source>
        <dbReference type="PROSITE-ProRule" id="PRU00502"/>
    </source>
</evidence>
<dbReference type="PROSITE" id="PS00973">
    <property type="entry name" value="USP_2"/>
    <property type="match status" value="1"/>
</dbReference>
<evidence type="ECO:0000313" key="8">
    <source>
        <dbReference type="EMBL" id="KAF9790810.1"/>
    </source>
</evidence>
<gene>
    <name evidence="8" type="ORF">BJ322DRAFT_1038281</name>
</gene>
<dbReference type="InterPro" id="IPR013083">
    <property type="entry name" value="Znf_RING/FYVE/PHD"/>
</dbReference>
<dbReference type="SMART" id="SM00290">
    <property type="entry name" value="ZnF_UBP"/>
    <property type="match status" value="1"/>
</dbReference>
<dbReference type="InterPro" id="IPR050164">
    <property type="entry name" value="Peptidase_C19"/>
</dbReference>
<dbReference type="Gene3D" id="3.30.40.10">
    <property type="entry name" value="Zinc/RING finger domain, C3HC4 (zinc finger)"/>
    <property type="match status" value="1"/>
</dbReference>
<evidence type="ECO:0000256" key="3">
    <source>
        <dbReference type="ARBA" id="ARBA00022833"/>
    </source>
</evidence>
<dbReference type="SUPFAM" id="SSF54001">
    <property type="entry name" value="Cysteine proteinases"/>
    <property type="match status" value="1"/>
</dbReference>
<dbReference type="PROSITE" id="PS00972">
    <property type="entry name" value="USP_1"/>
    <property type="match status" value="1"/>
</dbReference>
<evidence type="ECO:0000256" key="5">
    <source>
        <dbReference type="RuleBase" id="RU366025"/>
    </source>
</evidence>
<dbReference type="GO" id="GO:0006508">
    <property type="term" value="P:proteolysis"/>
    <property type="evidence" value="ECO:0007669"/>
    <property type="project" value="UniProtKB-KW"/>
</dbReference>
<dbReference type="InterPro" id="IPR018200">
    <property type="entry name" value="USP_CS"/>
</dbReference>
<organism evidence="8 9">
    <name type="scientific">Thelephora terrestris</name>
    <dbReference type="NCBI Taxonomy" id="56493"/>
    <lineage>
        <taxon>Eukaryota</taxon>
        <taxon>Fungi</taxon>
        <taxon>Dikarya</taxon>
        <taxon>Basidiomycota</taxon>
        <taxon>Agaricomycotina</taxon>
        <taxon>Agaricomycetes</taxon>
        <taxon>Thelephorales</taxon>
        <taxon>Thelephoraceae</taxon>
        <taxon>Thelephora</taxon>
    </lineage>
</organism>
<dbReference type="AlphaFoldDB" id="A0A9P6HN37"/>
<dbReference type="GO" id="GO:0005829">
    <property type="term" value="C:cytosol"/>
    <property type="evidence" value="ECO:0007669"/>
    <property type="project" value="TreeGrafter"/>
</dbReference>
<dbReference type="InterPro" id="IPR038765">
    <property type="entry name" value="Papain-like_cys_pep_sf"/>
</dbReference>
<accession>A0A9P6HN37</accession>
<evidence type="ECO:0000259" key="6">
    <source>
        <dbReference type="PROSITE" id="PS50235"/>
    </source>
</evidence>
<dbReference type="Proteomes" id="UP000736335">
    <property type="component" value="Unassembled WGS sequence"/>
</dbReference>
<dbReference type="GO" id="GO:0016579">
    <property type="term" value="P:protein deubiquitination"/>
    <property type="evidence" value="ECO:0007669"/>
    <property type="project" value="InterPro"/>
</dbReference>
<dbReference type="PANTHER" id="PTHR24006">
    <property type="entry name" value="UBIQUITIN CARBOXYL-TERMINAL HYDROLASE"/>
    <property type="match status" value="1"/>
</dbReference>
<keyword evidence="1" id="KW-0479">Metal-binding</keyword>
<evidence type="ECO:0000259" key="7">
    <source>
        <dbReference type="PROSITE" id="PS50271"/>
    </source>
</evidence>
<keyword evidence="3" id="KW-0862">Zinc</keyword>